<reference evidence="1 2" key="1">
    <citation type="submission" date="2018-08" db="EMBL/GenBank/DDBJ databases">
        <title>Chryseobacterium nematophagum: a novel matrix digesting pathogen of nematodes.</title>
        <authorList>
            <person name="Page A."/>
            <person name="Roberts M."/>
            <person name="Felix M.-A."/>
            <person name="Weir W."/>
        </authorList>
    </citation>
    <scope>NUCLEOTIDE SEQUENCE [LARGE SCALE GENOMIC DNA]</scope>
    <source>
        <strain evidence="1 2">JUb275</strain>
    </source>
</reference>
<keyword evidence="2" id="KW-1185">Reference proteome</keyword>
<comment type="caution">
    <text evidence="1">The sequence shown here is derived from an EMBL/GenBank/DDBJ whole genome shotgun (WGS) entry which is preliminary data.</text>
</comment>
<protein>
    <submittedName>
        <fullName evidence="1">Uncharacterized protein</fullName>
    </submittedName>
</protein>
<proteinExistence type="predicted"/>
<name>A0A3M7LDF6_9FLAO</name>
<gene>
    <name evidence="1" type="ORF">D1632_01870</name>
</gene>
<dbReference type="EMBL" id="QWIV01000005">
    <property type="protein sequence ID" value="RMZ60751.1"/>
    <property type="molecule type" value="Genomic_DNA"/>
</dbReference>
<accession>A0A3M7LDF6</accession>
<evidence type="ECO:0000313" key="1">
    <source>
        <dbReference type="EMBL" id="RMZ60751.1"/>
    </source>
</evidence>
<sequence length="527" mass="53973">MSGSIPNPNDPNSGTLVDPAVNSSAFIDASSNPEYNNSSNNYGKGLLFPRVKLDLFNAFSEGPFSGQSVNYPSYYDGFIVYNISTSGVAGVGDTDGTLCRGFWYYDNPTSTIDGGKWKPLDKNQCSVDPIITTLDCSSTANGRVDTGTLTQGTLASGVSSDIPYLGGNGSNYPIGTGIASTGVTGLTATLQAGTLANGNGTLRYVITGTPSSSGTATFTISFGGQSCSFTRTVDTSGPIITTLDCSNTANGRVDTGTLTQGTLASGVSSDIPYLGGNGVNYPAGAGISSTGVTGLTATLQAGILANGNGTLRYVITGTPSSSGTATFAISFGGQSCSFTRTVAESGPPSVMCGSQKWLRHNLGADTTLDPDHPTSATDLALRGGFYLWGNKYDAGSSTVLPGSWGPTKTSFDPCPTGYRVPTKQDWVTLTVTANTPPAYLGMDGNPTTTIYPGVAVQFTCPNNTKLTLPLAGNGASASAYPVSYINTHALIWASTTAPGLANYFIAPGGGASATNAFWTMPVRCIGE</sequence>
<dbReference type="Proteomes" id="UP000267524">
    <property type="component" value="Unassembled WGS sequence"/>
</dbReference>
<organism evidence="1 2">
    <name type="scientific">Chryseobacterium nematophagum</name>
    <dbReference type="NCBI Taxonomy" id="2305228"/>
    <lineage>
        <taxon>Bacteria</taxon>
        <taxon>Pseudomonadati</taxon>
        <taxon>Bacteroidota</taxon>
        <taxon>Flavobacteriia</taxon>
        <taxon>Flavobacteriales</taxon>
        <taxon>Weeksellaceae</taxon>
        <taxon>Chryseobacterium group</taxon>
        <taxon>Chryseobacterium</taxon>
    </lineage>
</organism>
<dbReference type="AlphaFoldDB" id="A0A3M7LDF6"/>
<evidence type="ECO:0000313" key="2">
    <source>
        <dbReference type="Proteomes" id="UP000267524"/>
    </source>
</evidence>